<evidence type="ECO:0000256" key="11">
    <source>
        <dbReference type="ARBA" id="ARBA00025478"/>
    </source>
</evidence>
<sequence length="416" mass="46444">MVEANSSSALSLSATWWNETSSNGTLRGGSHQVYVTSLYLAAYCAVFLLSMVGNVAVVIMVLKISKNGGTRACCFIFNLVMCDLLVGIFCVPFTLIQDLLTDGGLADLMCKMTSTVQGIAVCCSVFTLTTVAILRYRWRDHQQQMEISGTTVLVVSIAMWVVAVLFSSPELVVRRTIQPDPEVGGKPACVDVWPSSQLKMVYKGFLFALCFLGPFFVIGYLWVTVGIKTCCASREPQRDVVIERSHSPSATPTRRKGTKYFRMMKVIVAIFCFLWLPLYVSWTLEAYGDYSWFLKEKVKGYIYPIALWTAFSNSLINPFICGYYIKNVGKTCRKKPRRSRQARKNWESSISSNNSSSDGKLGHIELNSVCGSTEKPDDVRDRILVLPTDKDVSLDPVMRLPTDCSTEPLTRTEVKE</sequence>
<keyword evidence="8" id="KW-0675">Receptor</keyword>
<feature type="transmembrane region" description="Helical" evidence="13">
    <location>
        <begin position="263"/>
        <end position="282"/>
    </location>
</feature>
<keyword evidence="2" id="KW-1003">Cell membrane</keyword>
<dbReference type="Pfam" id="PF00001">
    <property type="entry name" value="7tm_1"/>
    <property type="match status" value="1"/>
</dbReference>
<proteinExistence type="predicted"/>
<evidence type="ECO:0000256" key="7">
    <source>
        <dbReference type="ARBA" id="ARBA00023157"/>
    </source>
</evidence>
<feature type="transmembrane region" description="Helical" evidence="13">
    <location>
        <begin position="204"/>
        <end position="225"/>
    </location>
</feature>
<feature type="region of interest" description="Disordered" evidence="12">
    <location>
        <begin position="335"/>
        <end position="359"/>
    </location>
</feature>
<keyword evidence="7" id="KW-1015">Disulfide bond</keyword>
<evidence type="ECO:0000256" key="2">
    <source>
        <dbReference type="ARBA" id="ARBA00022475"/>
    </source>
</evidence>
<dbReference type="InterPro" id="IPR005395">
    <property type="entry name" value="NPFF_rcpt"/>
</dbReference>
<evidence type="ECO:0000256" key="10">
    <source>
        <dbReference type="ARBA" id="ARBA00023224"/>
    </source>
</evidence>
<name>A0A9J7ML82_BRAFL</name>
<evidence type="ECO:0000256" key="9">
    <source>
        <dbReference type="ARBA" id="ARBA00023180"/>
    </source>
</evidence>
<evidence type="ECO:0000256" key="12">
    <source>
        <dbReference type="SAM" id="MobiDB-lite"/>
    </source>
</evidence>
<evidence type="ECO:0000259" key="14">
    <source>
        <dbReference type="PROSITE" id="PS50262"/>
    </source>
</evidence>
<dbReference type="FunFam" id="1.20.1070.10:FF:001295">
    <property type="entry name" value="Uncharacterized protein"/>
    <property type="match status" value="1"/>
</dbReference>
<dbReference type="SUPFAM" id="SSF81321">
    <property type="entry name" value="Family A G protein-coupled receptor-like"/>
    <property type="match status" value="1"/>
</dbReference>
<evidence type="ECO:0000256" key="8">
    <source>
        <dbReference type="ARBA" id="ARBA00023170"/>
    </source>
</evidence>
<dbReference type="PANTHER" id="PTHR24241:SF76">
    <property type="entry name" value="NEUROPEPTIDE SIFAMIDE RECEPTOR"/>
    <property type="match status" value="1"/>
</dbReference>
<keyword evidence="15" id="KW-1185">Reference proteome</keyword>
<dbReference type="InterPro" id="IPR000276">
    <property type="entry name" value="GPCR_Rhodpsn"/>
</dbReference>
<dbReference type="OMA" id="INPFICG"/>
<keyword evidence="6 13" id="KW-0472">Membrane</keyword>
<feature type="domain" description="G-protein coupled receptors family 1 profile" evidence="14">
    <location>
        <begin position="53"/>
        <end position="321"/>
    </location>
</feature>
<dbReference type="GO" id="GO:0032870">
    <property type="term" value="P:cellular response to hormone stimulus"/>
    <property type="evidence" value="ECO:0000318"/>
    <property type="project" value="GO_Central"/>
</dbReference>
<feature type="transmembrane region" description="Helical" evidence="13">
    <location>
        <begin position="116"/>
        <end position="135"/>
    </location>
</feature>
<evidence type="ECO:0000256" key="6">
    <source>
        <dbReference type="ARBA" id="ARBA00023136"/>
    </source>
</evidence>
<evidence type="ECO:0000313" key="15">
    <source>
        <dbReference type="Proteomes" id="UP000001554"/>
    </source>
</evidence>
<keyword evidence="3 13" id="KW-0812">Transmembrane</keyword>
<dbReference type="PRINTS" id="PR01570">
    <property type="entry name" value="NPFFRECEPTOR"/>
</dbReference>
<comment type="function">
    <text evidence="11">Receptor for NPAF (A-18-F-amide) and NPFF (F-8-F-amide) neuropeptides, also known as morphine-modulating peptides. Can also be activated by a variety of naturally occurring or synthetic FMRF-amide like ligands. This receptor mediates its action by association with G proteins that activate a phosphatidylinositol-calcium second messenger system.</text>
</comment>
<keyword evidence="5" id="KW-0297">G-protein coupled receptor</keyword>
<dbReference type="AlphaFoldDB" id="A0A9J7ML82"/>
<dbReference type="Proteomes" id="UP000001554">
    <property type="component" value="Chromosome 3"/>
</dbReference>
<feature type="transmembrane region" description="Helical" evidence="13">
    <location>
        <begin position="147"/>
        <end position="166"/>
    </location>
</feature>
<feature type="transmembrane region" description="Helical" evidence="13">
    <location>
        <begin position="74"/>
        <end position="96"/>
    </location>
</feature>
<protein>
    <submittedName>
        <fullName evidence="16">Neuropeptide FF receptor 2-like</fullName>
    </submittedName>
</protein>
<evidence type="ECO:0000256" key="1">
    <source>
        <dbReference type="ARBA" id="ARBA00004651"/>
    </source>
</evidence>
<dbReference type="GO" id="GO:0008188">
    <property type="term" value="F:neuropeptide receptor activity"/>
    <property type="evidence" value="ECO:0007669"/>
    <property type="project" value="InterPro"/>
</dbReference>
<evidence type="ECO:0000256" key="13">
    <source>
        <dbReference type="SAM" id="Phobius"/>
    </source>
</evidence>
<keyword evidence="10" id="KW-0807">Transducer</keyword>
<evidence type="ECO:0000256" key="3">
    <source>
        <dbReference type="ARBA" id="ARBA00022692"/>
    </source>
</evidence>
<evidence type="ECO:0000256" key="5">
    <source>
        <dbReference type="ARBA" id="ARBA00023040"/>
    </source>
</evidence>
<dbReference type="InterPro" id="IPR017452">
    <property type="entry name" value="GPCR_Rhodpsn_7TM"/>
</dbReference>
<accession>A0A9J7ML82</accession>
<dbReference type="GO" id="GO:0004930">
    <property type="term" value="F:G protein-coupled receptor activity"/>
    <property type="evidence" value="ECO:0000318"/>
    <property type="project" value="GO_Central"/>
</dbReference>
<evidence type="ECO:0000256" key="4">
    <source>
        <dbReference type="ARBA" id="ARBA00022989"/>
    </source>
</evidence>
<keyword evidence="9" id="KW-0325">Glycoprotein</keyword>
<dbReference type="Gene3D" id="1.20.1070.10">
    <property type="entry name" value="Rhodopsin 7-helix transmembrane proteins"/>
    <property type="match status" value="1"/>
</dbReference>
<comment type="subcellular location">
    <subcellularLocation>
        <location evidence="1">Cell membrane</location>
        <topology evidence="1">Multi-pass membrane protein</topology>
    </subcellularLocation>
</comment>
<dbReference type="GO" id="GO:0005886">
    <property type="term" value="C:plasma membrane"/>
    <property type="evidence" value="ECO:0000318"/>
    <property type="project" value="GO_Central"/>
</dbReference>
<evidence type="ECO:0000313" key="16">
    <source>
        <dbReference type="RefSeq" id="XP_035671341.1"/>
    </source>
</evidence>
<dbReference type="PROSITE" id="PS50262">
    <property type="entry name" value="G_PROTEIN_RECEP_F1_2"/>
    <property type="match status" value="1"/>
</dbReference>
<dbReference type="PANTHER" id="PTHR24241">
    <property type="entry name" value="NEUROPEPTIDE RECEPTOR-RELATED G-PROTEIN COUPLED RECEPTOR"/>
    <property type="match status" value="1"/>
</dbReference>
<keyword evidence="4 13" id="KW-1133">Transmembrane helix</keyword>
<dbReference type="GeneID" id="118412536"/>
<gene>
    <name evidence="16" type="primary">LOC118412536</name>
</gene>
<dbReference type="OrthoDB" id="9984703at2759"/>
<feature type="transmembrane region" description="Helical" evidence="13">
    <location>
        <begin position="40"/>
        <end position="62"/>
    </location>
</feature>
<dbReference type="KEGG" id="bfo:118412536"/>
<dbReference type="PRINTS" id="PR00237">
    <property type="entry name" value="GPCRRHODOPSN"/>
</dbReference>
<organism evidence="15 16">
    <name type="scientific">Branchiostoma floridae</name>
    <name type="common">Florida lancelet</name>
    <name type="synonym">Amphioxus</name>
    <dbReference type="NCBI Taxonomy" id="7739"/>
    <lineage>
        <taxon>Eukaryota</taxon>
        <taxon>Metazoa</taxon>
        <taxon>Chordata</taxon>
        <taxon>Cephalochordata</taxon>
        <taxon>Leptocardii</taxon>
        <taxon>Amphioxiformes</taxon>
        <taxon>Branchiostomatidae</taxon>
        <taxon>Branchiostoma</taxon>
    </lineage>
</organism>
<reference evidence="15" key="1">
    <citation type="journal article" date="2020" name="Nat. Ecol. Evol.">
        <title>Deeply conserved synteny resolves early events in vertebrate evolution.</title>
        <authorList>
            <person name="Simakov O."/>
            <person name="Marletaz F."/>
            <person name="Yue J.X."/>
            <person name="O'Connell B."/>
            <person name="Jenkins J."/>
            <person name="Brandt A."/>
            <person name="Calef R."/>
            <person name="Tung C.H."/>
            <person name="Huang T.K."/>
            <person name="Schmutz J."/>
            <person name="Satoh N."/>
            <person name="Yu J.K."/>
            <person name="Putnam N.H."/>
            <person name="Green R.E."/>
            <person name="Rokhsar D.S."/>
        </authorList>
    </citation>
    <scope>NUCLEOTIDE SEQUENCE [LARGE SCALE GENOMIC DNA]</scope>
    <source>
        <strain evidence="15">S238N-H82</strain>
    </source>
</reference>
<feature type="transmembrane region" description="Helical" evidence="13">
    <location>
        <begin position="302"/>
        <end position="325"/>
    </location>
</feature>
<dbReference type="RefSeq" id="XP_035671341.1">
    <property type="nucleotide sequence ID" value="XM_035815448.1"/>
</dbReference>
<feature type="compositionally biased region" description="Low complexity" evidence="12">
    <location>
        <begin position="348"/>
        <end position="357"/>
    </location>
</feature>
<reference evidence="16" key="2">
    <citation type="submission" date="2025-08" db="UniProtKB">
        <authorList>
            <consortium name="RefSeq"/>
        </authorList>
    </citation>
    <scope>IDENTIFICATION</scope>
    <source>
        <strain evidence="16">S238N-H82</strain>
        <tissue evidence="16">Testes</tissue>
    </source>
</reference>
<dbReference type="GO" id="GO:0007186">
    <property type="term" value="P:G protein-coupled receptor signaling pathway"/>
    <property type="evidence" value="ECO:0000318"/>
    <property type="project" value="GO_Central"/>
</dbReference>